<feature type="binding site" evidence="3">
    <location>
        <position position="82"/>
    </location>
    <ligand>
        <name>Zn(2+)</name>
        <dbReference type="ChEBI" id="CHEBI:29105"/>
        <label>1</label>
        <note>catalytic</note>
    </ligand>
</feature>
<sequence>MYTTLKAVTSKAEELNYTVGAFNAHNLEMLPDMIRAAKEQGSPIIIQTSIDTAKYIGHENFVAVCQSMATKEMVDVVLHLDHARNFDDIKEAIDKGYTSVMYDGSHLPLKENIMKTRAVVEYAHAHGVSVEGELGTIGGTEEGIHVDENDKVFTDPKDAVEFVKATGVDALAIAIGTNHGQYKSKTNVNIPLLKEIDAAVDTPLVIHGGTGVNEQDIHELINNGIRKFNVGTELLVAWTKTAKETFEETKETKSLRHNIIPCNQAVKEVVKHKISIFMNKEDRIFMSREKQAVGVK</sequence>
<dbReference type="EMBL" id="FTLX01000003">
    <property type="protein sequence ID" value="SIQ70350.1"/>
    <property type="molecule type" value="Genomic_DNA"/>
</dbReference>
<feature type="binding site" evidence="3">
    <location>
        <position position="103"/>
    </location>
    <ligand>
        <name>Zn(2+)</name>
        <dbReference type="ChEBI" id="CHEBI:29105"/>
        <label>2</label>
    </ligand>
</feature>
<dbReference type="CDD" id="cd00947">
    <property type="entry name" value="TBP_aldolase_IIB"/>
    <property type="match status" value="1"/>
</dbReference>
<dbReference type="Proteomes" id="UP000215545">
    <property type="component" value="Unassembled WGS sequence"/>
</dbReference>
<evidence type="ECO:0000256" key="2">
    <source>
        <dbReference type="PIRSR" id="PIRSR001359-2"/>
    </source>
</evidence>
<dbReference type="SUPFAM" id="SSF51569">
    <property type="entry name" value="Aldolase"/>
    <property type="match status" value="1"/>
</dbReference>
<reference evidence="4" key="3">
    <citation type="submission" date="2017-03" db="EMBL/GenBank/DDBJ databases">
        <authorList>
            <person name="Dastager S.G."/>
            <person name="Neurgaonkar P.S."/>
            <person name="Dharne M.S."/>
        </authorList>
    </citation>
    <scope>NUCLEOTIDE SEQUENCE</scope>
    <source>
        <strain evidence="4">DSM 25145</strain>
    </source>
</reference>
<dbReference type="STRING" id="1017273.SAMN05443094_103402"/>
<keyword evidence="3" id="KW-0479">Metal-binding</keyword>
<organism evidence="5 6">
    <name type="scientific">Domibacillus enclensis</name>
    <dbReference type="NCBI Taxonomy" id="1017273"/>
    <lineage>
        <taxon>Bacteria</taxon>
        <taxon>Bacillati</taxon>
        <taxon>Bacillota</taxon>
        <taxon>Bacilli</taxon>
        <taxon>Bacillales</taxon>
        <taxon>Bacillaceae</taxon>
        <taxon>Domibacillus</taxon>
    </lineage>
</organism>
<dbReference type="EMBL" id="MWSK01000003">
    <property type="protein sequence ID" value="OXS78649.1"/>
    <property type="molecule type" value="Genomic_DNA"/>
</dbReference>
<dbReference type="Pfam" id="PF01116">
    <property type="entry name" value="F_bP_aldolase"/>
    <property type="match status" value="1"/>
</dbReference>
<dbReference type="PANTHER" id="PTHR30304">
    <property type="entry name" value="D-TAGATOSE-1,6-BISPHOSPHATE ALDOLASE"/>
    <property type="match status" value="1"/>
</dbReference>
<feature type="binding site" evidence="2">
    <location>
        <begin position="208"/>
        <end position="210"/>
    </location>
    <ligand>
        <name>dihydroxyacetone phosphate</name>
        <dbReference type="ChEBI" id="CHEBI:57642"/>
    </ligand>
</feature>
<dbReference type="GO" id="GO:0005975">
    <property type="term" value="P:carbohydrate metabolic process"/>
    <property type="evidence" value="ECO:0007669"/>
    <property type="project" value="InterPro"/>
</dbReference>
<feature type="binding site" evidence="3">
    <location>
        <position position="207"/>
    </location>
    <ligand>
        <name>Zn(2+)</name>
        <dbReference type="ChEBI" id="CHEBI:29105"/>
        <label>1</label>
        <note>catalytic</note>
    </ligand>
</feature>
<evidence type="ECO:0000313" key="6">
    <source>
        <dbReference type="Proteomes" id="UP000186385"/>
    </source>
</evidence>
<name>A0A1N6UXL0_9BACI</name>
<evidence type="ECO:0000313" key="5">
    <source>
        <dbReference type="EMBL" id="SIQ70350.1"/>
    </source>
</evidence>
<feature type="active site" description="Proton donor" evidence="1">
    <location>
        <position position="81"/>
    </location>
</feature>
<dbReference type="InterPro" id="IPR013785">
    <property type="entry name" value="Aldolase_TIM"/>
</dbReference>
<feature type="binding site" evidence="3">
    <location>
        <position position="133"/>
    </location>
    <ligand>
        <name>Zn(2+)</name>
        <dbReference type="ChEBI" id="CHEBI:29105"/>
        <label>2</label>
    </ligand>
</feature>
<dbReference type="Gene3D" id="3.20.20.70">
    <property type="entry name" value="Aldolase class I"/>
    <property type="match status" value="1"/>
</dbReference>
<feature type="binding site" evidence="3">
    <location>
        <position position="179"/>
    </location>
    <ligand>
        <name>Zn(2+)</name>
        <dbReference type="ChEBI" id="CHEBI:29105"/>
        <label>1</label>
        <note>catalytic</note>
    </ligand>
</feature>
<protein>
    <submittedName>
        <fullName evidence="5">Fructose-bisphosphate aldolase</fullName>
    </submittedName>
    <submittedName>
        <fullName evidence="4">Iron ABC transporter substrate-binding protein</fullName>
    </submittedName>
</protein>
<dbReference type="GO" id="GO:0016832">
    <property type="term" value="F:aldehyde-lyase activity"/>
    <property type="evidence" value="ECO:0007669"/>
    <property type="project" value="InterPro"/>
</dbReference>
<accession>A0A1N6UXL0</accession>
<dbReference type="OrthoDB" id="9803995at2"/>
<feature type="binding site" evidence="2">
    <location>
        <begin position="229"/>
        <end position="232"/>
    </location>
    <ligand>
        <name>dihydroxyacetone phosphate</name>
        <dbReference type="ChEBI" id="CHEBI:57642"/>
    </ligand>
</feature>
<dbReference type="PANTHER" id="PTHR30304:SF0">
    <property type="entry name" value="D-TAGATOSE-1,6-BISPHOSPHATE ALDOLASE SUBUNIT GATY-RELATED"/>
    <property type="match status" value="1"/>
</dbReference>
<dbReference type="RefSeq" id="WP_045849940.1">
    <property type="nucleotide sequence ID" value="NZ_FTLX01000003.1"/>
</dbReference>
<reference evidence="7" key="2">
    <citation type="submission" date="2017-03" db="EMBL/GenBank/DDBJ databases">
        <title>Bacillus sp. V-88(T) DSM27956, whole genome shotgun sequencing project.</title>
        <authorList>
            <person name="Dastager S.G."/>
            <person name="Neurgaonkar P.S."/>
            <person name="Dharne M.S."/>
        </authorList>
    </citation>
    <scope>NUCLEOTIDE SEQUENCE [LARGE SCALE GENOMIC DNA]</scope>
    <source>
        <strain evidence="7">DSM 25145</strain>
    </source>
</reference>
<comment type="cofactor">
    <cofactor evidence="3">
        <name>Zn(2+)</name>
        <dbReference type="ChEBI" id="CHEBI:29105"/>
    </cofactor>
    <text evidence="3">Binds 2 Zn(2+) ions per subunit. One is catalytic and the other provides a structural contribution.</text>
</comment>
<proteinExistence type="predicted"/>
<dbReference type="PROSITE" id="PS00806">
    <property type="entry name" value="ALDOLASE_CLASS_II_2"/>
    <property type="match status" value="1"/>
</dbReference>
<dbReference type="InterPro" id="IPR000771">
    <property type="entry name" value="FBA_II"/>
</dbReference>
<gene>
    <name evidence="4" type="ORF">B1B05_08630</name>
    <name evidence="5" type="ORF">SAMN05443094_103402</name>
</gene>
<evidence type="ECO:0000256" key="1">
    <source>
        <dbReference type="PIRSR" id="PIRSR001359-1"/>
    </source>
</evidence>
<dbReference type="PIRSF" id="PIRSF001359">
    <property type="entry name" value="F_bP_aldolase_II"/>
    <property type="match status" value="1"/>
</dbReference>
<dbReference type="NCBIfam" id="TIGR00167">
    <property type="entry name" value="cbbA"/>
    <property type="match status" value="1"/>
</dbReference>
<dbReference type="AlphaFoldDB" id="A0A1N6UXL0"/>
<keyword evidence="7" id="KW-1185">Reference proteome</keyword>
<evidence type="ECO:0000313" key="7">
    <source>
        <dbReference type="Proteomes" id="UP000215545"/>
    </source>
</evidence>
<dbReference type="InterPro" id="IPR050246">
    <property type="entry name" value="Class_II_FBP_aldolase"/>
</dbReference>
<evidence type="ECO:0000313" key="4">
    <source>
        <dbReference type="EMBL" id="OXS78649.1"/>
    </source>
</evidence>
<dbReference type="Proteomes" id="UP000186385">
    <property type="component" value="Unassembled WGS sequence"/>
</dbReference>
<feature type="binding site" evidence="2">
    <location>
        <position position="180"/>
    </location>
    <ligand>
        <name>dihydroxyacetone phosphate</name>
        <dbReference type="ChEBI" id="CHEBI:57642"/>
    </ligand>
</feature>
<evidence type="ECO:0000256" key="3">
    <source>
        <dbReference type="PIRSR" id="PIRSR001359-3"/>
    </source>
</evidence>
<keyword evidence="3" id="KW-0862">Zinc</keyword>
<reference evidence="5 6" key="1">
    <citation type="submission" date="2017-01" db="EMBL/GenBank/DDBJ databases">
        <authorList>
            <person name="Mah S.A."/>
            <person name="Swanson W.J."/>
            <person name="Moy G.W."/>
            <person name="Vacquier V.D."/>
        </authorList>
    </citation>
    <scope>NUCLEOTIDE SEQUENCE [LARGE SCALE GENOMIC DNA]</scope>
    <source>
        <strain evidence="5 6">NIO-1016</strain>
    </source>
</reference>
<dbReference type="GO" id="GO:0008270">
    <property type="term" value="F:zinc ion binding"/>
    <property type="evidence" value="ECO:0007669"/>
    <property type="project" value="InterPro"/>
</dbReference>